<evidence type="ECO:0000313" key="3">
    <source>
        <dbReference type="EMBL" id="KAJ8974939.1"/>
    </source>
</evidence>
<organism evidence="3 4">
    <name type="scientific">Molorchus minor</name>
    <dbReference type="NCBI Taxonomy" id="1323400"/>
    <lineage>
        <taxon>Eukaryota</taxon>
        <taxon>Metazoa</taxon>
        <taxon>Ecdysozoa</taxon>
        <taxon>Arthropoda</taxon>
        <taxon>Hexapoda</taxon>
        <taxon>Insecta</taxon>
        <taxon>Pterygota</taxon>
        <taxon>Neoptera</taxon>
        <taxon>Endopterygota</taxon>
        <taxon>Coleoptera</taxon>
        <taxon>Polyphaga</taxon>
        <taxon>Cucujiformia</taxon>
        <taxon>Chrysomeloidea</taxon>
        <taxon>Cerambycidae</taxon>
        <taxon>Lamiinae</taxon>
        <taxon>Monochamini</taxon>
        <taxon>Molorchus</taxon>
    </lineage>
</organism>
<keyword evidence="2" id="KW-0732">Signal</keyword>
<accession>A0ABQ9JAM3</accession>
<dbReference type="EMBL" id="JAPWTJ010000906">
    <property type="protein sequence ID" value="KAJ8974939.1"/>
    <property type="molecule type" value="Genomic_DNA"/>
</dbReference>
<evidence type="ECO:0000313" key="4">
    <source>
        <dbReference type="Proteomes" id="UP001162164"/>
    </source>
</evidence>
<gene>
    <name evidence="3" type="ORF">NQ317_012919</name>
</gene>
<feature type="compositionally biased region" description="Pro residues" evidence="1">
    <location>
        <begin position="179"/>
        <end position="190"/>
    </location>
</feature>
<reference evidence="3" key="1">
    <citation type="journal article" date="2023" name="Insect Mol. Biol.">
        <title>Genome sequencing provides insights into the evolution of gene families encoding plant cell wall-degrading enzymes in longhorned beetles.</title>
        <authorList>
            <person name="Shin N.R."/>
            <person name="Okamura Y."/>
            <person name="Kirsch R."/>
            <person name="Pauchet Y."/>
        </authorList>
    </citation>
    <scope>NUCLEOTIDE SEQUENCE</scope>
    <source>
        <strain evidence="3">MMC_N1</strain>
    </source>
</reference>
<sequence length="190" mass="21487">MYNLFVFSTIVTFCTCVPRTPRIYNVLISSKKNLAPSQALPVYEPVLRTTSLGYAFSPFIYTPISTIESSSLPRYVHEGPTVQDIKKSQNEQLQPKQQTLQNNEQSVSKLESGSNGLPKNVLPLQRYLSYYTPLTYEPYYPTEERSSLPVQPMGLEKLLEEKNDPKQIVANLKKNPDIPDVPPPPLPVKT</sequence>
<evidence type="ECO:0000256" key="2">
    <source>
        <dbReference type="SAM" id="SignalP"/>
    </source>
</evidence>
<feature type="chain" id="PRO_5045868688" evidence="2">
    <location>
        <begin position="17"/>
        <end position="190"/>
    </location>
</feature>
<comment type="caution">
    <text evidence="3">The sequence shown here is derived from an EMBL/GenBank/DDBJ whole genome shotgun (WGS) entry which is preliminary data.</text>
</comment>
<proteinExistence type="predicted"/>
<keyword evidence="4" id="KW-1185">Reference proteome</keyword>
<feature type="signal peptide" evidence="2">
    <location>
        <begin position="1"/>
        <end position="16"/>
    </location>
</feature>
<name>A0ABQ9JAM3_9CUCU</name>
<feature type="region of interest" description="Disordered" evidence="1">
    <location>
        <begin position="96"/>
        <end position="115"/>
    </location>
</feature>
<dbReference type="Proteomes" id="UP001162164">
    <property type="component" value="Unassembled WGS sequence"/>
</dbReference>
<feature type="region of interest" description="Disordered" evidence="1">
    <location>
        <begin position="171"/>
        <end position="190"/>
    </location>
</feature>
<protein>
    <submittedName>
        <fullName evidence="3">Uncharacterized protein</fullName>
    </submittedName>
</protein>
<evidence type="ECO:0000256" key="1">
    <source>
        <dbReference type="SAM" id="MobiDB-lite"/>
    </source>
</evidence>